<evidence type="ECO:0000313" key="1">
    <source>
        <dbReference type="EMBL" id="KAK9694532.1"/>
    </source>
</evidence>
<accession>A0ABR2VQW0</accession>
<protein>
    <submittedName>
        <fullName evidence="1">Uncharacterized protein</fullName>
    </submittedName>
</protein>
<sequence length="102" mass="11810">MCVEDTPSTTPTTSSLTKAEVKIGEEHFNQVRSKWTGISYPRESIPEDEDWTVTSPELISKELRVLHKGLLVEQKTLKKPVPLSKVVEAVSFRWRFEEWFPH</sequence>
<name>A0ABR2VQW0_9FUNG</name>
<proteinExistence type="predicted"/>
<gene>
    <name evidence="1" type="ORF">K7432_013389</name>
</gene>
<keyword evidence="2" id="KW-1185">Reference proteome</keyword>
<dbReference type="EMBL" id="JASJQH010008189">
    <property type="protein sequence ID" value="KAK9694532.1"/>
    <property type="molecule type" value="Genomic_DNA"/>
</dbReference>
<dbReference type="Proteomes" id="UP001479436">
    <property type="component" value="Unassembled WGS sequence"/>
</dbReference>
<comment type="caution">
    <text evidence="1">The sequence shown here is derived from an EMBL/GenBank/DDBJ whole genome shotgun (WGS) entry which is preliminary data.</text>
</comment>
<evidence type="ECO:0000313" key="2">
    <source>
        <dbReference type="Proteomes" id="UP001479436"/>
    </source>
</evidence>
<organism evidence="1 2">
    <name type="scientific">Basidiobolus ranarum</name>
    <dbReference type="NCBI Taxonomy" id="34480"/>
    <lineage>
        <taxon>Eukaryota</taxon>
        <taxon>Fungi</taxon>
        <taxon>Fungi incertae sedis</taxon>
        <taxon>Zoopagomycota</taxon>
        <taxon>Entomophthoromycotina</taxon>
        <taxon>Basidiobolomycetes</taxon>
        <taxon>Basidiobolales</taxon>
        <taxon>Basidiobolaceae</taxon>
        <taxon>Basidiobolus</taxon>
    </lineage>
</organism>
<reference evidence="1 2" key="1">
    <citation type="submission" date="2023-04" db="EMBL/GenBank/DDBJ databases">
        <title>Genome of Basidiobolus ranarum AG-B5.</title>
        <authorList>
            <person name="Stajich J.E."/>
            <person name="Carter-House D."/>
            <person name="Gryganskyi A."/>
        </authorList>
    </citation>
    <scope>NUCLEOTIDE SEQUENCE [LARGE SCALE GENOMIC DNA]</scope>
    <source>
        <strain evidence="1 2">AG-B5</strain>
    </source>
</reference>